<proteinExistence type="predicted"/>
<gene>
    <name evidence="2" type="ORF">GA_TR15915_c0_g1_i1_g.50382</name>
</gene>
<reference evidence="2" key="1">
    <citation type="submission" date="2016-07" db="EMBL/GenBank/DDBJ databases">
        <title>De novo transcriptome assembly of four accessions of the metal hyperaccumulator plant Noccaea caerulescens.</title>
        <authorList>
            <person name="Blande D."/>
            <person name="Halimaa P."/>
            <person name="Tervahauta A.I."/>
            <person name="Aarts M.G."/>
            <person name="Karenlampi S.O."/>
        </authorList>
    </citation>
    <scope>NUCLEOTIDE SEQUENCE</scope>
</reference>
<organism evidence="2">
    <name type="scientific">Noccaea caerulescens</name>
    <name type="common">Alpine penny-cress</name>
    <name type="synonym">Thlaspi caerulescens</name>
    <dbReference type="NCBI Taxonomy" id="107243"/>
    <lineage>
        <taxon>Eukaryota</taxon>
        <taxon>Viridiplantae</taxon>
        <taxon>Streptophyta</taxon>
        <taxon>Embryophyta</taxon>
        <taxon>Tracheophyta</taxon>
        <taxon>Spermatophyta</taxon>
        <taxon>Magnoliopsida</taxon>
        <taxon>eudicotyledons</taxon>
        <taxon>Gunneridae</taxon>
        <taxon>Pentapetalae</taxon>
        <taxon>rosids</taxon>
        <taxon>malvids</taxon>
        <taxon>Brassicales</taxon>
        <taxon>Brassicaceae</taxon>
        <taxon>Coluteocarpeae</taxon>
        <taxon>Noccaea</taxon>
    </lineage>
</organism>
<feature type="region of interest" description="Disordered" evidence="1">
    <location>
        <begin position="85"/>
        <end position="156"/>
    </location>
</feature>
<name>A0A1J3E2G6_NOCCA</name>
<evidence type="ECO:0000313" key="2">
    <source>
        <dbReference type="EMBL" id="JAU24325.1"/>
    </source>
</evidence>
<feature type="compositionally biased region" description="Basic and acidic residues" evidence="1">
    <location>
        <begin position="112"/>
        <end position="124"/>
    </location>
</feature>
<protein>
    <submittedName>
        <fullName evidence="2">Uncharacterized protein</fullName>
    </submittedName>
</protein>
<feature type="region of interest" description="Disordered" evidence="1">
    <location>
        <begin position="342"/>
        <end position="364"/>
    </location>
</feature>
<evidence type="ECO:0000256" key="1">
    <source>
        <dbReference type="SAM" id="MobiDB-lite"/>
    </source>
</evidence>
<accession>A0A1J3E2G6</accession>
<sequence length="516" mass="59137">MEDWLQANNIPEEEKTSYAEDTLTEDAFRCWEQDAYVRLEYDEPDSSWEEMKQILNKEFVEDAVTNLQYYSRIYANPEPRRWILATRSSPKSKQKRAHRDEPKKVLPSALMEKTEANKPVRTKEVQPVPDHQTVKKKQSSKQLFKPQDKPKQCKSSKISKEVITTCYRCHKRGHYAVVFPTRPVDNSNAQEVKLDSSSDCLVQSNSEISISSMMHLSLPKNFDPGIRQEEGNTSRDTIMLQIANVINMSLSFTQYIPMVLNSDIMHLFLAQSAEIIAGTKGVNFKEVPPDQTRGFTPPDVSSNIKHQLYKGKVLNSKNRVQTNLLSLGAGAIVSRSKPFQEGEYDEDIKSSSTKEVGTRNNEEENMKLRRAKEASELSSAQMEAKIKHPSSTNTFRSDSTHIEFTTKKNQLEMIPDEEDIEDTFCKVFNGRYGDLRSLIESFRPNQKDLSYKSNCSIFSTHQRNTANWTRFNQRSDQGVISFTNRVTRNFTDLDPGALIGVFRPNQKEIGHEPTCY</sequence>
<dbReference type="EMBL" id="GEVI01007995">
    <property type="protein sequence ID" value="JAU24325.1"/>
    <property type="molecule type" value="Transcribed_RNA"/>
</dbReference>
<dbReference type="AlphaFoldDB" id="A0A1J3E2G6"/>
<feature type="region of interest" description="Disordered" evidence="1">
    <location>
        <begin position="1"/>
        <end position="21"/>
    </location>
</feature>